<evidence type="ECO:0000313" key="1">
    <source>
        <dbReference type="EMBL" id="MBD8080918.1"/>
    </source>
</evidence>
<dbReference type="Proteomes" id="UP000637299">
    <property type="component" value="Unassembled WGS sequence"/>
</dbReference>
<gene>
    <name evidence="1" type="ORF">IC610_00620</name>
</gene>
<keyword evidence="2" id="KW-1185">Reference proteome</keyword>
<accession>A0ABR8Z6J7</accession>
<dbReference type="EMBL" id="JACYFS010000001">
    <property type="protein sequence ID" value="MBD8080918.1"/>
    <property type="molecule type" value="Genomic_DNA"/>
</dbReference>
<sequence>MTPDYRKIYTDLISKKYPEKMKACSRLLNKKKFGMMDVLSISSILTGDHSRDEVCLNQRHRAYDEKAVREILHYQKVNRLNNIQLASHFKLSRNTVAKWKKLFTEKP</sequence>
<evidence type="ECO:0000313" key="2">
    <source>
        <dbReference type="Proteomes" id="UP000637299"/>
    </source>
</evidence>
<protein>
    <submittedName>
        <fullName evidence="1">Helix-turn-helix domain-containing protein</fullName>
    </submittedName>
</protein>
<name>A0ABR8Z6J7_9FLAO</name>
<dbReference type="RefSeq" id="WP_191734751.1">
    <property type="nucleotide sequence ID" value="NZ_JACYFS010000001.1"/>
</dbReference>
<proteinExistence type="predicted"/>
<reference evidence="1 2" key="1">
    <citation type="submission" date="2020-09" db="EMBL/GenBank/DDBJ databases">
        <title>Genome seq and assembly of Chryseobacterium sp.</title>
        <authorList>
            <person name="Chhetri G."/>
        </authorList>
    </citation>
    <scope>NUCLEOTIDE SEQUENCE [LARGE SCALE GENOMIC DNA]</scope>
    <source>
        <strain evidence="1 2">GCR10</strain>
    </source>
</reference>
<organism evidence="1 2">
    <name type="scientific">Chryseobacterium caseinilyticum</name>
    <dbReference type="NCBI Taxonomy" id="2771428"/>
    <lineage>
        <taxon>Bacteria</taxon>
        <taxon>Pseudomonadati</taxon>
        <taxon>Bacteroidota</taxon>
        <taxon>Flavobacteriia</taxon>
        <taxon>Flavobacteriales</taxon>
        <taxon>Weeksellaceae</taxon>
        <taxon>Chryseobacterium group</taxon>
        <taxon>Chryseobacterium</taxon>
    </lineage>
</organism>
<comment type="caution">
    <text evidence="1">The sequence shown here is derived from an EMBL/GenBank/DDBJ whole genome shotgun (WGS) entry which is preliminary data.</text>
</comment>